<dbReference type="PROSITE" id="PS51007">
    <property type="entry name" value="CYTC"/>
    <property type="match status" value="2"/>
</dbReference>
<feature type="domain" description="Cytochrome c" evidence="5">
    <location>
        <begin position="24"/>
        <end position="134"/>
    </location>
</feature>
<dbReference type="InterPro" id="IPR051459">
    <property type="entry name" value="Cytochrome_c-type_DH"/>
</dbReference>
<evidence type="ECO:0000313" key="6">
    <source>
        <dbReference type="EMBL" id="MBJ3776349.1"/>
    </source>
</evidence>
<organism evidence="6 7">
    <name type="scientific">Acuticoccus mangrovi</name>
    <dbReference type="NCBI Taxonomy" id="2796142"/>
    <lineage>
        <taxon>Bacteria</taxon>
        <taxon>Pseudomonadati</taxon>
        <taxon>Pseudomonadota</taxon>
        <taxon>Alphaproteobacteria</taxon>
        <taxon>Hyphomicrobiales</taxon>
        <taxon>Amorphaceae</taxon>
        <taxon>Acuticoccus</taxon>
    </lineage>
</organism>
<keyword evidence="2 4" id="KW-0479">Metal-binding</keyword>
<dbReference type="PANTHER" id="PTHR35008">
    <property type="entry name" value="BLL4482 PROTEIN-RELATED"/>
    <property type="match status" value="1"/>
</dbReference>
<evidence type="ECO:0000313" key="7">
    <source>
        <dbReference type="Proteomes" id="UP000609531"/>
    </source>
</evidence>
<name>A0A934IRJ3_9HYPH</name>
<keyword evidence="7" id="KW-1185">Reference proteome</keyword>
<sequence length="281" mass="29047">MVGLGVALAVAAGGLPAGGAAAESSAERGDYLVNTVMACGNCHTPVGPNGPMMERALSGGLRFETPDFTVHAPNITQDAATGIGGWSDAEIKRAIVEGVRPDGALLAPVMPTTFYQVLTGDDLDAIVAYLRTVPAVEATTPPRSFSALPEAHPFPGAEAPIPEAERAADVVRNGFYLATIAHCMECHVAWTPTGPDPVNGLGAGGREFPGPWGVSVASNITSHPEHGLGGWSDEEIARAITTGVSRDGSRLKPPMGFGYYAGMTPEDVGAIVAWLRTLPPR</sequence>
<feature type="domain" description="Cytochrome c" evidence="5">
    <location>
        <begin position="168"/>
        <end position="279"/>
    </location>
</feature>
<keyword evidence="3 4" id="KW-0408">Iron</keyword>
<accession>A0A934IRJ3</accession>
<evidence type="ECO:0000256" key="4">
    <source>
        <dbReference type="PROSITE-ProRule" id="PRU00433"/>
    </source>
</evidence>
<comment type="caution">
    <text evidence="6">The sequence shown here is derived from an EMBL/GenBank/DDBJ whole genome shotgun (WGS) entry which is preliminary data.</text>
</comment>
<proteinExistence type="predicted"/>
<dbReference type="InterPro" id="IPR009056">
    <property type="entry name" value="Cyt_c-like_dom"/>
</dbReference>
<dbReference type="AlphaFoldDB" id="A0A934IRJ3"/>
<dbReference type="GO" id="GO:0046872">
    <property type="term" value="F:metal ion binding"/>
    <property type="evidence" value="ECO:0007669"/>
    <property type="project" value="UniProtKB-KW"/>
</dbReference>
<dbReference type="InterPro" id="IPR036909">
    <property type="entry name" value="Cyt_c-like_dom_sf"/>
</dbReference>
<evidence type="ECO:0000259" key="5">
    <source>
        <dbReference type="PROSITE" id="PS51007"/>
    </source>
</evidence>
<dbReference type="Gene3D" id="1.10.760.10">
    <property type="entry name" value="Cytochrome c-like domain"/>
    <property type="match status" value="2"/>
</dbReference>
<evidence type="ECO:0000256" key="2">
    <source>
        <dbReference type="ARBA" id="ARBA00022723"/>
    </source>
</evidence>
<protein>
    <submittedName>
        <fullName evidence="6">C-type cytochrome</fullName>
    </submittedName>
</protein>
<dbReference type="GO" id="GO:0020037">
    <property type="term" value="F:heme binding"/>
    <property type="evidence" value="ECO:0007669"/>
    <property type="project" value="InterPro"/>
</dbReference>
<evidence type="ECO:0000256" key="3">
    <source>
        <dbReference type="ARBA" id="ARBA00023004"/>
    </source>
</evidence>
<dbReference type="Proteomes" id="UP000609531">
    <property type="component" value="Unassembled WGS sequence"/>
</dbReference>
<reference evidence="6" key="1">
    <citation type="submission" date="2020-12" db="EMBL/GenBank/DDBJ databases">
        <title>Bacterial taxonomy.</title>
        <authorList>
            <person name="Pan X."/>
        </authorList>
    </citation>
    <scope>NUCLEOTIDE SEQUENCE</scope>
    <source>
        <strain evidence="6">B2012</strain>
    </source>
</reference>
<dbReference type="GO" id="GO:0009055">
    <property type="term" value="F:electron transfer activity"/>
    <property type="evidence" value="ECO:0007669"/>
    <property type="project" value="InterPro"/>
</dbReference>
<dbReference type="PANTHER" id="PTHR35008:SF8">
    <property type="entry name" value="ALCOHOL DEHYDROGENASE CYTOCHROME C SUBUNIT"/>
    <property type="match status" value="1"/>
</dbReference>
<dbReference type="SUPFAM" id="SSF46626">
    <property type="entry name" value="Cytochrome c"/>
    <property type="match status" value="2"/>
</dbReference>
<dbReference type="EMBL" id="JAEKJA010000008">
    <property type="protein sequence ID" value="MBJ3776349.1"/>
    <property type="molecule type" value="Genomic_DNA"/>
</dbReference>
<evidence type="ECO:0000256" key="1">
    <source>
        <dbReference type="ARBA" id="ARBA00022617"/>
    </source>
</evidence>
<gene>
    <name evidence="6" type="ORF">JCR33_11650</name>
</gene>
<keyword evidence="1 4" id="KW-0349">Heme</keyword>